<dbReference type="Pfam" id="PF01678">
    <property type="entry name" value="DAP_epimerase"/>
    <property type="match status" value="2"/>
</dbReference>
<feature type="binding site" evidence="8">
    <location>
        <position position="46"/>
    </location>
    <ligand>
        <name>substrate</name>
    </ligand>
</feature>
<evidence type="ECO:0000256" key="3">
    <source>
        <dbReference type="ARBA" id="ARBA00013080"/>
    </source>
</evidence>
<evidence type="ECO:0000256" key="4">
    <source>
        <dbReference type="ARBA" id="ARBA00022605"/>
    </source>
</evidence>
<feature type="site" description="Could be important to modulate the pK values of the two catalytic cysteine residues" evidence="8">
    <location>
        <position position="210"/>
    </location>
</feature>
<dbReference type="EC" id="5.1.1.7" evidence="3 8"/>
<feature type="active site" description="Proton acceptor" evidence="8">
    <location>
        <position position="219"/>
    </location>
</feature>
<comment type="catalytic activity">
    <reaction evidence="7 8">
        <text>(2S,6S)-2,6-diaminopimelate = meso-2,6-diaminopimelate</text>
        <dbReference type="Rhea" id="RHEA:15393"/>
        <dbReference type="ChEBI" id="CHEBI:57609"/>
        <dbReference type="ChEBI" id="CHEBI:57791"/>
        <dbReference type="EC" id="5.1.1.7"/>
    </reaction>
</comment>
<dbReference type="RefSeq" id="WP_239798015.1">
    <property type="nucleotide sequence ID" value="NZ_OU912926.1"/>
</dbReference>
<sequence length="276" mass="30087">MRLKFTKMHGAGNDFVVLNGLRQRIQLTPEQLRLLADRHFGVGCDQILLVESAQHPDADFRYRIFNADGGEVEQCGNGARCFMRFVHDHKLTHKREIVVETKNGLITPRLEDNGQITVNMGAPIFEAARIPFLGSSDAVIQTLEVAGETVQITALSMGNPHAIQVVTDVEHAPVATQGALMERHPRFSQRVNAGFMQIVDRKHIKLRVYERGAGETLSCGTGACAAVVTGIRRGLLDARVNVATRGGVLNIAWAGNGTPVFMTGPAIAVFEGEINL</sequence>
<evidence type="ECO:0000313" key="11">
    <source>
        <dbReference type="Proteomes" id="UP000839052"/>
    </source>
</evidence>
<comment type="subunit">
    <text evidence="8">Homodimer.</text>
</comment>
<feature type="binding site" evidence="8">
    <location>
        <begin position="220"/>
        <end position="221"/>
    </location>
    <ligand>
        <name>substrate</name>
    </ligand>
</feature>
<evidence type="ECO:0000313" key="10">
    <source>
        <dbReference type="EMBL" id="CAG9934372.1"/>
    </source>
</evidence>
<dbReference type="PANTHER" id="PTHR31689:SF0">
    <property type="entry name" value="DIAMINOPIMELATE EPIMERASE"/>
    <property type="match status" value="1"/>
</dbReference>
<proteinExistence type="inferred from homology"/>
<comment type="subcellular location">
    <subcellularLocation>
        <location evidence="8">Cytoplasm</location>
    </subcellularLocation>
</comment>
<dbReference type="EMBL" id="OU912926">
    <property type="protein sequence ID" value="CAG9934372.1"/>
    <property type="molecule type" value="Genomic_DNA"/>
</dbReference>
<keyword evidence="11" id="KW-1185">Reference proteome</keyword>
<dbReference type="GO" id="GO:0008837">
    <property type="term" value="F:diaminopimelate epimerase activity"/>
    <property type="evidence" value="ECO:0007669"/>
    <property type="project" value="UniProtKB-EC"/>
</dbReference>
<dbReference type="HAMAP" id="MF_00197">
    <property type="entry name" value="DAP_epimerase"/>
    <property type="match status" value="1"/>
</dbReference>
<keyword evidence="4 8" id="KW-0028">Amino-acid biosynthesis</keyword>
<dbReference type="Proteomes" id="UP000839052">
    <property type="component" value="Chromosome"/>
</dbReference>
<feature type="binding site" evidence="8">
    <location>
        <begin position="76"/>
        <end position="77"/>
    </location>
    <ligand>
        <name>substrate</name>
    </ligand>
</feature>
<evidence type="ECO:0000256" key="5">
    <source>
        <dbReference type="ARBA" id="ARBA00023154"/>
    </source>
</evidence>
<feature type="binding site" evidence="8">
    <location>
        <position position="66"/>
    </location>
    <ligand>
        <name>substrate</name>
    </ligand>
</feature>
<dbReference type="NCBIfam" id="TIGR00652">
    <property type="entry name" value="DapF"/>
    <property type="match status" value="1"/>
</dbReference>
<dbReference type="PANTHER" id="PTHR31689">
    <property type="entry name" value="DIAMINOPIMELATE EPIMERASE, CHLOROPLASTIC"/>
    <property type="match status" value="1"/>
</dbReference>
<evidence type="ECO:0000256" key="1">
    <source>
        <dbReference type="ARBA" id="ARBA00005196"/>
    </source>
</evidence>
<feature type="active site" evidence="9">
    <location>
        <position position="75"/>
    </location>
</feature>
<evidence type="ECO:0000256" key="9">
    <source>
        <dbReference type="PROSITE-ProRule" id="PRU10125"/>
    </source>
</evidence>
<comment type="pathway">
    <text evidence="1 8">Amino-acid biosynthesis; L-lysine biosynthesis via DAP pathway; DL-2,6-diaminopimelate from LL-2,6-diaminopimelate: step 1/1.</text>
</comment>
<evidence type="ECO:0000256" key="6">
    <source>
        <dbReference type="ARBA" id="ARBA00023235"/>
    </source>
</evidence>
<feature type="binding site" evidence="8">
    <location>
        <position position="13"/>
    </location>
    <ligand>
        <name>substrate</name>
    </ligand>
</feature>
<gene>
    <name evidence="8 10" type="primary">dapF</name>
    <name evidence="10" type="ORF">NTG6680_3123</name>
</gene>
<organism evidence="10 11">
    <name type="scientific">Candidatus Nitrotoga arctica</name>
    <dbReference type="NCBI Taxonomy" id="453162"/>
    <lineage>
        <taxon>Bacteria</taxon>
        <taxon>Pseudomonadati</taxon>
        <taxon>Pseudomonadota</taxon>
        <taxon>Betaproteobacteria</taxon>
        <taxon>Nitrosomonadales</taxon>
        <taxon>Gallionellaceae</taxon>
        <taxon>Candidatus Nitrotoga</taxon>
    </lineage>
</organism>
<evidence type="ECO:0000256" key="8">
    <source>
        <dbReference type="HAMAP-Rule" id="MF_00197"/>
    </source>
</evidence>
<keyword evidence="6 8" id="KW-0413">Isomerase</keyword>
<feature type="site" description="Could be important to modulate the pK values of the two catalytic cysteine residues" evidence="8">
    <location>
        <position position="161"/>
    </location>
</feature>
<accession>A0ABM8Z3R5</accession>
<dbReference type="Gene3D" id="3.10.310.10">
    <property type="entry name" value="Diaminopimelate Epimerase, Chain A, domain 1"/>
    <property type="match status" value="2"/>
</dbReference>
<comment type="similarity">
    <text evidence="2 8">Belongs to the diaminopimelate epimerase family.</text>
</comment>
<dbReference type="InterPro" id="IPR001653">
    <property type="entry name" value="DAP_epimerase_DapF"/>
</dbReference>
<name>A0ABM8Z3R5_9PROT</name>
<protein>
    <recommendedName>
        <fullName evidence="3 8">Diaminopimelate epimerase</fullName>
        <shortName evidence="8">DAP epimerase</shortName>
        <ecNumber evidence="3 8">5.1.1.7</ecNumber>
    </recommendedName>
    <alternativeName>
        <fullName evidence="8">PLP-independent amino acid racemase</fullName>
    </alternativeName>
</protein>
<evidence type="ECO:0000256" key="2">
    <source>
        <dbReference type="ARBA" id="ARBA00010219"/>
    </source>
</evidence>
<dbReference type="SUPFAM" id="SSF54506">
    <property type="entry name" value="Diaminopimelate epimerase-like"/>
    <property type="match status" value="1"/>
</dbReference>
<dbReference type="PROSITE" id="PS01326">
    <property type="entry name" value="DAP_EPIMERASE"/>
    <property type="match status" value="1"/>
</dbReference>
<dbReference type="InterPro" id="IPR018510">
    <property type="entry name" value="DAP_epimerase_AS"/>
</dbReference>
<comment type="function">
    <text evidence="8">Catalyzes the stereoinversion of LL-2,6-diaminopimelate (L,L-DAP) to meso-diaminopimelate (meso-DAP), a precursor of L-lysine and an essential component of the bacterial peptidoglycan.</text>
</comment>
<feature type="active site" description="Proton donor" evidence="8">
    <location>
        <position position="75"/>
    </location>
</feature>
<feature type="binding site" evidence="8">
    <location>
        <begin position="210"/>
        <end position="211"/>
    </location>
    <ligand>
        <name>substrate</name>
    </ligand>
</feature>
<reference evidence="10 11" key="1">
    <citation type="submission" date="2021-10" db="EMBL/GenBank/DDBJ databases">
        <authorList>
            <person name="Koch H."/>
        </authorList>
    </citation>
    <scope>NUCLEOTIDE SEQUENCE [LARGE SCALE GENOMIC DNA]</scope>
    <source>
        <strain evidence="10">6680</strain>
    </source>
</reference>
<keyword evidence="5 8" id="KW-0457">Lysine biosynthesis</keyword>
<feature type="binding site" evidence="8">
    <location>
        <position position="159"/>
    </location>
    <ligand>
        <name>substrate</name>
    </ligand>
</feature>
<feature type="binding site" evidence="8">
    <location>
        <position position="192"/>
    </location>
    <ligand>
        <name>substrate</name>
    </ligand>
</feature>
<keyword evidence="8" id="KW-0963">Cytoplasm</keyword>
<evidence type="ECO:0000256" key="7">
    <source>
        <dbReference type="ARBA" id="ARBA00051712"/>
    </source>
</evidence>